<accession>A0A397GCJ2</accession>
<dbReference type="AlphaFoldDB" id="A0A397GCJ2"/>
<dbReference type="OrthoDB" id="2431110at2759"/>
<dbReference type="PANTHER" id="PTHR46579:SF2">
    <property type="entry name" value="C2H2-TYPE DOMAIN-CONTAINING PROTEIN"/>
    <property type="match status" value="1"/>
</dbReference>
<reference evidence="1 2" key="1">
    <citation type="submission" date="2018-08" db="EMBL/GenBank/DDBJ databases">
        <title>Genome and evolution of the arbuscular mycorrhizal fungus Diversispora epigaea (formerly Glomus versiforme) and its bacterial endosymbionts.</title>
        <authorList>
            <person name="Sun X."/>
            <person name="Fei Z."/>
            <person name="Harrison M."/>
        </authorList>
    </citation>
    <scope>NUCLEOTIDE SEQUENCE [LARGE SCALE GENOMIC DNA]</scope>
    <source>
        <strain evidence="1 2">IT104</strain>
    </source>
</reference>
<keyword evidence="2" id="KW-1185">Reference proteome</keyword>
<sequence length="355" mass="41591">MDNVQLSSDIGRIPPKITIGEGFSKLTADQWKTFIIIYATTILWNMLDDNDRKILGHFVQACILLVVRFVTENDLQEAQEKLRDMSINIERTYGPEFITSNIHLLMHILECIRDYGSVYNFWLFPYERLNGYIGSYPNSNRQIEPELMRIVLKNSLVDYYLSCQWTSGLLENSLKFLAPKKVVGSLAVTNEFDREELQYFISLRYDTSNKIYDTEYIPGRMLTSSHEKLSVSIIYLEGNEIFGSKITGQHENNTIILAKWKAYRDRTSDIYPGEVQYYFEHTLTLPKGSKTYFLAYVKWYKNAPSFSIRFKHKFMEPEVFNTELWNGEYYEKGQDLIIAVHRIYGRAYTCCPNPK</sequence>
<protein>
    <recommendedName>
        <fullName evidence="3">DUF4218 domain-containing protein</fullName>
    </recommendedName>
</protein>
<gene>
    <name evidence="1" type="ORF">Glove_543g98</name>
</gene>
<dbReference type="PANTHER" id="PTHR46579">
    <property type="entry name" value="F5/8 TYPE C DOMAIN-CONTAINING PROTEIN-RELATED"/>
    <property type="match status" value="1"/>
</dbReference>
<dbReference type="EMBL" id="PQFF01000462">
    <property type="protein sequence ID" value="RHZ48735.1"/>
    <property type="molecule type" value="Genomic_DNA"/>
</dbReference>
<evidence type="ECO:0000313" key="2">
    <source>
        <dbReference type="Proteomes" id="UP000266861"/>
    </source>
</evidence>
<comment type="caution">
    <text evidence="1">The sequence shown here is derived from an EMBL/GenBank/DDBJ whole genome shotgun (WGS) entry which is preliminary data.</text>
</comment>
<evidence type="ECO:0008006" key="3">
    <source>
        <dbReference type="Google" id="ProtNLM"/>
    </source>
</evidence>
<dbReference type="Proteomes" id="UP000266861">
    <property type="component" value="Unassembled WGS sequence"/>
</dbReference>
<name>A0A397GCJ2_9GLOM</name>
<organism evidence="1 2">
    <name type="scientific">Diversispora epigaea</name>
    <dbReference type="NCBI Taxonomy" id="1348612"/>
    <lineage>
        <taxon>Eukaryota</taxon>
        <taxon>Fungi</taxon>
        <taxon>Fungi incertae sedis</taxon>
        <taxon>Mucoromycota</taxon>
        <taxon>Glomeromycotina</taxon>
        <taxon>Glomeromycetes</taxon>
        <taxon>Diversisporales</taxon>
        <taxon>Diversisporaceae</taxon>
        <taxon>Diversispora</taxon>
    </lineage>
</organism>
<evidence type="ECO:0000313" key="1">
    <source>
        <dbReference type="EMBL" id="RHZ48735.1"/>
    </source>
</evidence>
<proteinExistence type="predicted"/>